<accession>A0A2S6NLS9</accession>
<dbReference type="PRINTS" id="PR00081">
    <property type="entry name" value="GDHRDH"/>
</dbReference>
<evidence type="ECO:0000256" key="2">
    <source>
        <dbReference type="ARBA" id="ARBA00023002"/>
    </source>
</evidence>
<gene>
    <name evidence="4" type="ORF">CCS01_05290</name>
</gene>
<evidence type="ECO:0000256" key="1">
    <source>
        <dbReference type="ARBA" id="ARBA00006484"/>
    </source>
</evidence>
<dbReference type="Gene3D" id="3.40.50.720">
    <property type="entry name" value="NAD(P)-binding Rossmann-like Domain"/>
    <property type="match status" value="1"/>
</dbReference>
<keyword evidence="2" id="KW-0560">Oxidoreductase</keyword>
<sequence>MSVFTGKRIVVTGGAGGIGVETVRAFMEQGGHVIMADIDEAALTRAQESLGRVRLGTIASALDTPAECARVIEAAGGPVFALVHLAGLFERDPLDPDDHGVWNRAIAANLTNAYDMAVAFASRADAREPARIVLTSSIAYRRGSSSYVSYSAAKGGIVGLTRALSRKLAPDVLVNAVAPGIIETRMTDDIIAARGDDFRREIPLQRFGKPAEIASVIRFLCSPDASYVTGQTITIDGGMTNA</sequence>
<dbReference type="PRINTS" id="PR00080">
    <property type="entry name" value="SDRFAMILY"/>
</dbReference>
<evidence type="ECO:0000313" key="5">
    <source>
        <dbReference type="Proteomes" id="UP000239724"/>
    </source>
</evidence>
<dbReference type="PANTHER" id="PTHR43477:SF1">
    <property type="entry name" value="DIHYDROANTICAPSIN 7-DEHYDROGENASE"/>
    <property type="match status" value="1"/>
</dbReference>
<dbReference type="SUPFAM" id="SSF51735">
    <property type="entry name" value="NAD(P)-binding Rossmann-fold domains"/>
    <property type="match status" value="1"/>
</dbReference>
<dbReference type="InterPro" id="IPR036291">
    <property type="entry name" value="NAD(P)-bd_dom_sf"/>
</dbReference>
<evidence type="ECO:0000313" key="4">
    <source>
        <dbReference type="EMBL" id="PPQ36307.1"/>
    </source>
</evidence>
<dbReference type="EMBL" id="NHRY01000059">
    <property type="protein sequence ID" value="PPQ36307.1"/>
    <property type="molecule type" value="Genomic_DNA"/>
</dbReference>
<dbReference type="OrthoDB" id="7375193at2"/>
<dbReference type="CDD" id="cd05233">
    <property type="entry name" value="SDR_c"/>
    <property type="match status" value="1"/>
</dbReference>
<reference evidence="4 5" key="1">
    <citation type="journal article" date="2018" name="Arch. Microbiol.">
        <title>New insights into the metabolic potential of the phototrophic purple bacterium Rhodopila globiformis DSM 161(T) from its draft genome sequence and evidence for a vanadium-dependent nitrogenase.</title>
        <authorList>
            <person name="Imhoff J.F."/>
            <person name="Rahn T."/>
            <person name="Kunzel S."/>
            <person name="Neulinger S.C."/>
        </authorList>
    </citation>
    <scope>NUCLEOTIDE SEQUENCE [LARGE SCALE GENOMIC DNA]</scope>
    <source>
        <strain evidence="4 5">DSM 161</strain>
    </source>
</reference>
<proteinExistence type="inferred from homology"/>
<dbReference type="Proteomes" id="UP000239724">
    <property type="component" value="Unassembled WGS sequence"/>
</dbReference>
<dbReference type="InterPro" id="IPR051122">
    <property type="entry name" value="SDR_DHRS6-like"/>
</dbReference>
<dbReference type="InterPro" id="IPR057326">
    <property type="entry name" value="KR_dom"/>
</dbReference>
<comment type="caution">
    <text evidence="4">The sequence shown here is derived from an EMBL/GenBank/DDBJ whole genome shotgun (WGS) entry which is preliminary data.</text>
</comment>
<keyword evidence="5" id="KW-1185">Reference proteome</keyword>
<protein>
    <recommendedName>
        <fullName evidence="3">Ketoreductase domain-containing protein</fullName>
    </recommendedName>
</protein>
<dbReference type="SMART" id="SM00822">
    <property type="entry name" value="PKS_KR"/>
    <property type="match status" value="1"/>
</dbReference>
<feature type="domain" description="Ketoreductase" evidence="3">
    <location>
        <begin position="7"/>
        <end position="184"/>
    </location>
</feature>
<dbReference type="AlphaFoldDB" id="A0A2S6NLS9"/>
<dbReference type="GO" id="GO:0016491">
    <property type="term" value="F:oxidoreductase activity"/>
    <property type="evidence" value="ECO:0007669"/>
    <property type="project" value="UniProtKB-KW"/>
</dbReference>
<dbReference type="PANTHER" id="PTHR43477">
    <property type="entry name" value="DIHYDROANTICAPSIN 7-DEHYDROGENASE"/>
    <property type="match status" value="1"/>
</dbReference>
<dbReference type="RefSeq" id="WP_104517802.1">
    <property type="nucleotide sequence ID" value="NZ_NHRY01000059.1"/>
</dbReference>
<evidence type="ECO:0000259" key="3">
    <source>
        <dbReference type="SMART" id="SM00822"/>
    </source>
</evidence>
<dbReference type="InterPro" id="IPR020904">
    <property type="entry name" value="Sc_DH/Rdtase_CS"/>
</dbReference>
<organism evidence="4 5">
    <name type="scientific">Rhodopila globiformis</name>
    <name type="common">Rhodopseudomonas globiformis</name>
    <dbReference type="NCBI Taxonomy" id="1071"/>
    <lineage>
        <taxon>Bacteria</taxon>
        <taxon>Pseudomonadati</taxon>
        <taxon>Pseudomonadota</taxon>
        <taxon>Alphaproteobacteria</taxon>
        <taxon>Acetobacterales</taxon>
        <taxon>Acetobacteraceae</taxon>
        <taxon>Rhodopila</taxon>
    </lineage>
</organism>
<dbReference type="InterPro" id="IPR002347">
    <property type="entry name" value="SDR_fam"/>
</dbReference>
<dbReference type="Pfam" id="PF13561">
    <property type="entry name" value="adh_short_C2"/>
    <property type="match status" value="1"/>
</dbReference>
<comment type="similarity">
    <text evidence="1">Belongs to the short-chain dehydrogenases/reductases (SDR) family.</text>
</comment>
<name>A0A2S6NLS9_RHOGL</name>
<dbReference type="PROSITE" id="PS00061">
    <property type="entry name" value="ADH_SHORT"/>
    <property type="match status" value="1"/>
</dbReference>